<evidence type="ECO:0000313" key="1">
    <source>
        <dbReference type="EMBL" id="ADO97980.1"/>
    </source>
</evidence>
<dbReference type="OrthoDB" id="19998at10239"/>
<dbReference type="EMBL" id="GU071097">
    <property type="protein sequence ID" value="ADO97980.1"/>
    <property type="molecule type" value="Genomic_DNA"/>
</dbReference>
<dbReference type="Proteomes" id="UP000006526">
    <property type="component" value="Segment"/>
</dbReference>
<name>E3SKD0_9CAUD</name>
<proteinExistence type="predicted"/>
<sequence>MPLLGASGAALYAGTCTGHGTGTGSSHHPGLGGGVLPGPPCPLPSGYDPRVVPQSVLAMNATTLWPPTPQLPLTPLGALRNVVINGILPIVDLDLLTPHPTPTIHTVTVVMPIPNSPPCTDTKPVGAYWCTLGPVAGREAPTGHPRKALATSKSVWINGRRAARFGDPLGDGTPAFPCNSFIMGCSPNVFIGN</sequence>
<protein>
    <submittedName>
        <fullName evidence="1">Uncharacterized protein</fullName>
    </submittedName>
</protein>
<reference evidence="1 2" key="1">
    <citation type="journal article" date="2010" name="Environ. Microbiol.">
        <title>Genomic analysis of oceanic cyanobacterial myoviruses compared with T4-like myoviruses from diverse hosts and environments.</title>
        <authorList>
            <person name="Sullivan M.B."/>
            <person name="Huang K.H."/>
            <person name="Ignacio-Espinoza J.C."/>
            <person name="Berlin A.M."/>
            <person name="Kelly L."/>
            <person name="Weigele P.R."/>
            <person name="DeFrancesco A.S."/>
            <person name="Kern S.E."/>
            <person name="Thompson L.R."/>
            <person name="Young S."/>
            <person name="Yandava C."/>
            <person name="Fu R."/>
            <person name="Krastins B."/>
            <person name="Chase M."/>
            <person name="Sarracino D."/>
            <person name="Osburne M.S."/>
            <person name="Henn M.R."/>
            <person name="Chisholm S.W."/>
        </authorList>
    </citation>
    <scope>NUCLEOTIDE SEQUENCE [LARGE SCALE GENOMIC DNA]</scope>
    <source>
        <strain evidence="1">8102-12</strain>
    </source>
</reference>
<evidence type="ECO:0000313" key="2">
    <source>
        <dbReference type="Proteomes" id="UP000006526"/>
    </source>
</evidence>
<organism evidence="1 2">
    <name type="scientific">Synechococcus phage S-SSM5</name>
    <dbReference type="NCBI Taxonomy" id="445685"/>
    <lineage>
        <taxon>Viruses</taxon>
        <taxon>Duplodnaviria</taxon>
        <taxon>Heunggongvirae</taxon>
        <taxon>Uroviricota</taxon>
        <taxon>Caudoviricetes</taxon>
        <taxon>Pantevenvirales</taxon>
        <taxon>Kyanoviridae</taxon>
        <taxon>Glaucusvirus</taxon>
        <taxon>Glaucusvirus ssm5</taxon>
    </lineage>
</organism>
<dbReference type="KEGG" id="vg:10329275"/>
<dbReference type="Gene3D" id="2.60.200.60">
    <property type="match status" value="1"/>
</dbReference>
<gene>
    <name evidence="1" type="ORF">SSSM5_090</name>
</gene>
<dbReference type="GeneID" id="10329275"/>
<dbReference type="RefSeq" id="YP_004324693.1">
    <property type="nucleotide sequence ID" value="NC_015289.1"/>
</dbReference>
<accession>E3SKD0</accession>
<keyword evidence="2" id="KW-1185">Reference proteome</keyword>